<keyword evidence="3" id="KW-1185">Reference proteome</keyword>
<dbReference type="InterPro" id="IPR007569">
    <property type="entry name" value="DUF559"/>
</dbReference>
<evidence type="ECO:0000313" key="3">
    <source>
        <dbReference type="Proteomes" id="UP001501343"/>
    </source>
</evidence>
<dbReference type="RefSeq" id="WP_248149481.1">
    <property type="nucleotide sequence ID" value="NZ_BAAAOF010000001.1"/>
</dbReference>
<organism evidence="2 3">
    <name type="scientific">Microbacterium aoyamense</name>
    <dbReference type="NCBI Taxonomy" id="344166"/>
    <lineage>
        <taxon>Bacteria</taxon>
        <taxon>Bacillati</taxon>
        <taxon>Actinomycetota</taxon>
        <taxon>Actinomycetes</taxon>
        <taxon>Micrococcales</taxon>
        <taxon>Microbacteriaceae</taxon>
        <taxon>Microbacterium</taxon>
    </lineage>
</organism>
<name>A0ABP5AFZ6_9MICO</name>
<dbReference type="Gene3D" id="3.40.960.10">
    <property type="entry name" value="VSR Endonuclease"/>
    <property type="match status" value="1"/>
</dbReference>
<reference evidence="3" key="1">
    <citation type="journal article" date="2019" name="Int. J. Syst. Evol. Microbiol.">
        <title>The Global Catalogue of Microorganisms (GCM) 10K type strain sequencing project: providing services to taxonomists for standard genome sequencing and annotation.</title>
        <authorList>
            <consortium name="The Broad Institute Genomics Platform"/>
            <consortium name="The Broad Institute Genome Sequencing Center for Infectious Disease"/>
            <person name="Wu L."/>
            <person name="Ma J."/>
        </authorList>
    </citation>
    <scope>NUCLEOTIDE SEQUENCE [LARGE SCALE GENOMIC DNA]</scope>
    <source>
        <strain evidence="3">JCM 14900</strain>
    </source>
</reference>
<gene>
    <name evidence="2" type="ORF">GCM10009775_01980</name>
</gene>
<dbReference type="EMBL" id="BAAAOF010000001">
    <property type="protein sequence ID" value="GAA1912989.1"/>
    <property type="molecule type" value="Genomic_DNA"/>
</dbReference>
<evidence type="ECO:0000313" key="2">
    <source>
        <dbReference type="EMBL" id="GAA1912989.1"/>
    </source>
</evidence>
<dbReference type="Pfam" id="PF04480">
    <property type="entry name" value="DUF559"/>
    <property type="match status" value="1"/>
</dbReference>
<sequence length="252" mass="27824">MLRPRQGWIAAPDAEPDLIRAARAGVVLTCVTQARRLGLWMLDDLPLPHVAAPPTSGHVRINKDREKNLTAARVHWARPLVPRDPSSLVDPIENVLANVAMCLPFEQALAVWDSALNKGLADLAALRRLPLPAAARRLADAADPFRDSGLETIVPHRLRWLKVPILSQSWIAGHRVDFLIGERLVLQIDGGTHVGVQRSEDIAHDAALMLLGYHVIRVGYWQIIDEWPTVQNLIMRAVAQGLHRAGDLPARG</sequence>
<proteinExistence type="predicted"/>
<feature type="domain" description="DUF559" evidence="1">
    <location>
        <begin position="168"/>
        <end position="237"/>
    </location>
</feature>
<evidence type="ECO:0000259" key="1">
    <source>
        <dbReference type="Pfam" id="PF04480"/>
    </source>
</evidence>
<dbReference type="Proteomes" id="UP001501343">
    <property type="component" value="Unassembled WGS sequence"/>
</dbReference>
<accession>A0ABP5AFZ6</accession>
<comment type="caution">
    <text evidence="2">The sequence shown here is derived from an EMBL/GenBank/DDBJ whole genome shotgun (WGS) entry which is preliminary data.</text>
</comment>
<protein>
    <recommendedName>
        <fullName evidence="1">DUF559 domain-containing protein</fullName>
    </recommendedName>
</protein>